<dbReference type="PANTHER" id="PTHR23407:SF1">
    <property type="entry name" value="5-FORMYLTETRAHYDROFOLATE CYCLO-LIGASE"/>
    <property type="match status" value="1"/>
</dbReference>
<dbReference type="EMBL" id="CP049075">
    <property type="protein sequence ID" value="QLI05805.1"/>
    <property type="molecule type" value="Genomic_DNA"/>
</dbReference>
<evidence type="ECO:0000256" key="1">
    <source>
        <dbReference type="ARBA" id="ARBA00010638"/>
    </source>
</evidence>
<dbReference type="AlphaFoldDB" id="A0A7H9CKH8"/>
<organism evidence="5 6">
    <name type="scientific">Candidatus Campylobacter infans</name>
    <dbReference type="NCBI Taxonomy" id="2561898"/>
    <lineage>
        <taxon>Bacteria</taxon>
        <taxon>Pseudomonadati</taxon>
        <taxon>Campylobacterota</taxon>
        <taxon>Epsilonproteobacteria</taxon>
        <taxon>Campylobacterales</taxon>
        <taxon>Campylobacteraceae</taxon>
        <taxon>Campylobacter</taxon>
    </lineage>
</organism>
<dbReference type="RefSeq" id="WP_240156103.1">
    <property type="nucleotide sequence ID" value="NZ_CP049075.1"/>
</dbReference>
<dbReference type="PANTHER" id="PTHR23407">
    <property type="entry name" value="ATPASE INHIBITOR/5-FORMYLTETRAHYDROFOLATE CYCLO-LIGASE"/>
    <property type="match status" value="1"/>
</dbReference>
<keyword evidence="5" id="KW-0436">Ligase</keyword>
<dbReference type="Proteomes" id="UP000509414">
    <property type="component" value="Chromosome"/>
</dbReference>
<dbReference type="GO" id="GO:0046872">
    <property type="term" value="F:metal ion binding"/>
    <property type="evidence" value="ECO:0007669"/>
    <property type="project" value="UniProtKB-KW"/>
</dbReference>
<keyword evidence="2 4" id="KW-0547">Nucleotide-binding</keyword>
<sequence length="225" mass="26144">MLDKNSFRIYAKSKLKSNKNHQAKCVHYSVLGVLKNIIKNKKTKNILLYIPTDYEVDVLRLRQILSKNINIFVPFMLDESLKIVKLRLPFTRGRFNILQANDSNGRTPRIDLAIIPVIGVDANMARIGHGKGFYDRFFSSLNYMPCVIFVSILDLFIGRKICCLHDIRAEFYLTPYKIYKRTKHDTIFRFGASSLHADSRRISWLFSSSQDKRSKLRNFCRASKG</sequence>
<evidence type="ECO:0000256" key="2">
    <source>
        <dbReference type="ARBA" id="ARBA00022741"/>
    </source>
</evidence>
<evidence type="ECO:0000313" key="6">
    <source>
        <dbReference type="Proteomes" id="UP000509414"/>
    </source>
</evidence>
<name>A0A7H9CKH8_9BACT</name>
<dbReference type="InterPro" id="IPR037171">
    <property type="entry name" value="NagB/RpiA_transferase-like"/>
</dbReference>
<dbReference type="InterPro" id="IPR002698">
    <property type="entry name" value="FTHF_cligase"/>
</dbReference>
<accession>A0A7H9CKH8</accession>
<evidence type="ECO:0000313" key="5">
    <source>
        <dbReference type="EMBL" id="QLI05805.1"/>
    </source>
</evidence>
<dbReference type="GO" id="GO:0030272">
    <property type="term" value="F:5-formyltetrahydrofolate cyclo-ligase activity"/>
    <property type="evidence" value="ECO:0007669"/>
    <property type="project" value="UniProtKB-EC"/>
</dbReference>
<dbReference type="SUPFAM" id="SSF100950">
    <property type="entry name" value="NagB/RpiA/CoA transferase-like"/>
    <property type="match status" value="1"/>
</dbReference>
<evidence type="ECO:0000256" key="3">
    <source>
        <dbReference type="ARBA" id="ARBA00022840"/>
    </source>
</evidence>
<keyword evidence="6" id="KW-1185">Reference proteome</keyword>
<comment type="catalytic activity">
    <reaction evidence="4">
        <text>(6S)-5-formyl-5,6,7,8-tetrahydrofolate + ATP = (6R)-5,10-methenyltetrahydrofolate + ADP + phosphate</text>
        <dbReference type="Rhea" id="RHEA:10488"/>
        <dbReference type="ChEBI" id="CHEBI:30616"/>
        <dbReference type="ChEBI" id="CHEBI:43474"/>
        <dbReference type="ChEBI" id="CHEBI:57455"/>
        <dbReference type="ChEBI" id="CHEBI:57457"/>
        <dbReference type="ChEBI" id="CHEBI:456216"/>
        <dbReference type="EC" id="6.3.3.2"/>
    </reaction>
</comment>
<dbReference type="EC" id="6.3.3.2" evidence="4"/>
<dbReference type="KEGG" id="cinf:CINF_1320"/>
<proteinExistence type="inferred from homology"/>
<reference evidence="5 6" key="1">
    <citation type="submission" date="2020-02" db="EMBL/GenBank/DDBJ databases">
        <title>Complete genome sequence of the novel Campylobacter species Candidatus Campylobacter infans.</title>
        <authorList>
            <person name="Duim B."/>
            <person name="Zomer A."/>
            <person name="van der Graaf L."/>
            <person name="Wagenaar J."/>
        </authorList>
    </citation>
    <scope>NUCLEOTIDE SEQUENCE [LARGE SCALE GENOMIC DNA]</scope>
    <source>
        <strain evidence="5 6">19S00001</strain>
    </source>
</reference>
<dbReference type="GO" id="GO:0035999">
    <property type="term" value="P:tetrahydrofolate interconversion"/>
    <property type="evidence" value="ECO:0007669"/>
    <property type="project" value="TreeGrafter"/>
</dbReference>
<dbReference type="Gene3D" id="3.40.50.10420">
    <property type="entry name" value="NagB/RpiA/CoA transferase-like"/>
    <property type="match status" value="1"/>
</dbReference>
<comment type="similarity">
    <text evidence="1 4">Belongs to the 5-formyltetrahydrofolate cyclo-ligase family.</text>
</comment>
<dbReference type="InterPro" id="IPR024185">
    <property type="entry name" value="FTHF_cligase-like_sf"/>
</dbReference>
<evidence type="ECO:0000256" key="4">
    <source>
        <dbReference type="RuleBase" id="RU361279"/>
    </source>
</evidence>
<keyword evidence="3 4" id="KW-0067">ATP-binding</keyword>
<keyword evidence="4" id="KW-0479">Metal-binding</keyword>
<protein>
    <recommendedName>
        <fullName evidence="4">5-formyltetrahydrofolate cyclo-ligase</fullName>
        <ecNumber evidence="4">6.3.3.2</ecNumber>
    </recommendedName>
</protein>
<dbReference type="Pfam" id="PF01812">
    <property type="entry name" value="5-FTHF_cyc-lig"/>
    <property type="match status" value="1"/>
</dbReference>
<dbReference type="GO" id="GO:0009396">
    <property type="term" value="P:folic acid-containing compound biosynthetic process"/>
    <property type="evidence" value="ECO:0007669"/>
    <property type="project" value="TreeGrafter"/>
</dbReference>
<dbReference type="GO" id="GO:0005524">
    <property type="term" value="F:ATP binding"/>
    <property type="evidence" value="ECO:0007669"/>
    <property type="project" value="UniProtKB-KW"/>
</dbReference>
<comment type="cofactor">
    <cofactor evidence="4">
        <name>Mg(2+)</name>
        <dbReference type="ChEBI" id="CHEBI:18420"/>
    </cofactor>
</comment>
<gene>
    <name evidence="5" type="primary">fau</name>
    <name evidence="5" type="ORF">CINF_1320</name>
</gene>
<dbReference type="NCBIfam" id="TIGR02727">
    <property type="entry name" value="MTHFS_bact"/>
    <property type="match status" value="1"/>
</dbReference>
<keyword evidence="4" id="KW-0460">Magnesium</keyword>